<dbReference type="AlphaFoldDB" id="A0A182FYP7"/>
<organism evidence="1 2">
    <name type="scientific">Anopheles albimanus</name>
    <name type="common">New world malaria mosquito</name>
    <dbReference type="NCBI Taxonomy" id="7167"/>
    <lineage>
        <taxon>Eukaryota</taxon>
        <taxon>Metazoa</taxon>
        <taxon>Ecdysozoa</taxon>
        <taxon>Arthropoda</taxon>
        <taxon>Hexapoda</taxon>
        <taxon>Insecta</taxon>
        <taxon>Pterygota</taxon>
        <taxon>Neoptera</taxon>
        <taxon>Endopterygota</taxon>
        <taxon>Diptera</taxon>
        <taxon>Nematocera</taxon>
        <taxon>Culicoidea</taxon>
        <taxon>Culicidae</taxon>
        <taxon>Anophelinae</taxon>
        <taxon>Anopheles</taxon>
    </lineage>
</organism>
<name>A0A182FYP7_ANOAL</name>
<reference evidence="1 2" key="1">
    <citation type="journal article" date="2017" name="G3 (Bethesda)">
        <title>The Physical Genome Mapping of Anopheles albimanus Corrected Scaffold Misassemblies and Identified Interarm Rearrangements in Genus Anopheles.</title>
        <authorList>
            <person name="Artemov G.N."/>
            <person name="Peery A.N."/>
            <person name="Jiang X."/>
            <person name="Tu Z."/>
            <person name="Stegniy V.N."/>
            <person name="Sharakhova M.V."/>
            <person name="Sharakhov I.V."/>
        </authorList>
    </citation>
    <scope>NUCLEOTIDE SEQUENCE [LARGE SCALE GENOMIC DNA]</scope>
    <source>
        <strain evidence="1 2">ALBI9_A</strain>
    </source>
</reference>
<reference evidence="1" key="2">
    <citation type="submission" date="2022-08" db="UniProtKB">
        <authorList>
            <consortium name="EnsemblMetazoa"/>
        </authorList>
    </citation>
    <scope>IDENTIFICATION</scope>
    <source>
        <strain evidence="1">STECLA/ALBI9_A</strain>
    </source>
</reference>
<evidence type="ECO:0000313" key="2">
    <source>
        <dbReference type="Proteomes" id="UP000069272"/>
    </source>
</evidence>
<protein>
    <submittedName>
        <fullName evidence="1">Uncharacterized protein</fullName>
    </submittedName>
</protein>
<accession>A0A182FYP7</accession>
<sequence length="40" mass="4383">MRLTSNAVAALAIYHSDMLLIIEFAGTIVKFTNSSALKDR</sequence>
<dbReference type="Proteomes" id="UP000069272">
    <property type="component" value="Chromosome 2L"/>
</dbReference>
<proteinExistence type="predicted"/>
<evidence type="ECO:0000313" key="1">
    <source>
        <dbReference type="EnsemblMetazoa" id="AALB014730-PC"/>
    </source>
</evidence>
<dbReference type="VEuPathDB" id="VectorBase:AALB014730"/>
<keyword evidence="2" id="KW-1185">Reference proteome</keyword>
<dbReference type="EnsemblMetazoa" id="AALB014730-RC">
    <property type="protein sequence ID" value="AALB014730-PC"/>
    <property type="gene ID" value="AALB014730"/>
</dbReference>